<dbReference type="InterPro" id="IPR004384">
    <property type="entry name" value="RNA_MeTrfase_TrmJ/LasT"/>
</dbReference>
<dbReference type="STRING" id="560819.SAMN05428998_15613"/>
<evidence type="ECO:0000256" key="4">
    <source>
        <dbReference type="ARBA" id="ARBA00022691"/>
    </source>
</evidence>
<accession>A0A1Y6CXR3</accession>
<dbReference type="GO" id="GO:0008173">
    <property type="term" value="F:RNA methyltransferase activity"/>
    <property type="evidence" value="ECO:0007669"/>
    <property type="project" value="InterPro"/>
</dbReference>
<dbReference type="Gene3D" id="3.40.1280.10">
    <property type="match status" value="1"/>
</dbReference>
<comment type="similarity">
    <text evidence="1">Belongs to the class IV-like SAM-binding methyltransferase superfamily. RNA methyltransferase TrmH family.</text>
</comment>
<dbReference type="InterPro" id="IPR029028">
    <property type="entry name" value="Alpha/beta_knot_MTases"/>
</dbReference>
<dbReference type="PANTHER" id="PTHR42786:SF7">
    <property type="entry name" value="TRNA_RRNA METHYLTRANSFERASE SPOU TYPE DOMAIN-CONTAINING PROTEIN"/>
    <property type="match status" value="1"/>
</dbReference>
<evidence type="ECO:0000256" key="5">
    <source>
        <dbReference type="SAM" id="MobiDB-lite"/>
    </source>
</evidence>
<protein>
    <submittedName>
        <fullName evidence="7">tRNA/rRNA methyltransferase</fullName>
    </submittedName>
</protein>
<name>A0A1Y6CXR3_9PROT</name>
<sequence>MSGGLTVAGTNRSEAANTPPAPIVILVRPQLGENIGMSARAMLNCGLTELRLVAPRDGWPNPAAVAAASGADLVLERATLFPTAAEAVADLTRVYATTARGREQVKPVVTARRAAAEARGHLAAGEKVGILFGPERTGLENDEVALADTLLTVPLNPAYSSLNLAQAVLLAGYEWYQAGETGPARFLHTGGSEPVERGRLLGFLDRLEEALDRMGFFHPPEKRPGMARNLRALFLRNELTDQEVRTLQGVLSALLGAKLGRAPRDAAGSGGGRGSGAGGRPAGLAQPDQGVDGEGADDDGTADQRLG</sequence>
<gene>
    <name evidence="7" type="ORF">SAMN05428998_15613</name>
</gene>
<reference evidence="7 8" key="1">
    <citation type="submission" date="2017-04" db="EMBL/GenBank/DDBJ databases">
        <authorList>
            <person name="Afonso C.L."/>
            <person name="Miller P.J."/>
            <person name="Scott M.A."/>
            <person name="Spackman E."/>
            <person name="Goraichik I."/>
            <person name="Dimitrov K.M."/>
            <person name="Suarez D.L."/>
            <person name="Swayne D.E."/>
        </authorList>
    </citation>
    <scope>NUCLEOTIDE SEQUENCE [LARGE SCALE GENOMIC DNA]</scope>
    <source>
        <strain evidence="7 8">USBA 355</strain>
    </source>
</reference>
<dbReference type="CDD" id="cd18093">
    <property type="entry name" value="SpoU-like_TrmJ"/>
    <property type="match status" value="1"/>
</dbReference>
<evidence type="ECO:0000256" key="3">
    <source>
        <dbReference type="ARBA" id="ARBA00022679"/>
    </source>
</evidence>
<keyword evidence="3 7" id="KW-0808">Transferase</keyword>
<evidence type="ECO:0000256" key="1">
    <source>
        <dbReference type="ARBA" id="ARBA00007228"/>
    </source>
</evidence>
<keyword evidence="2 7" id="KW-0489">Methyltransferase</keyword>
<dbReference type="InterPro" id="IPR029026">
    <property type="entry name" value="tRNA_m1G_MTases_N"/>
</dbReference>
<keyword evidence="4" id="KW-0949">S-adenosyl-L-methionine</keyword>
<dbReference type="Proteomes" id="UP000192917">
    <property type="component" value="Unassembled WGS sequence"/>
</dbReference>
<proteinExistence type="inferred from homology"/>
<dbReference type="Pfam" id="PF00588">
    <property type="entry name" value="SpoU_methylase"/>
    <property type="match status" value="1"/>
</dbReference>
<dbReference type="AlphaFoldDB" id="A0A1Y6CXR3"/>
<evidence type="ECO:0000313" key="7">
    <source>
        <dbReference type="EMBL" id="SMF84509.1"/>
    </source>
</evidence>
<evidence type="ECO:0000256" key="2">
    <source>
        <dbReference type="ARBA" id="ARBA00022603"/>
    </source>
</evidence>
<dbReference type="GO" id="GO:0003723">
    <property type="term" value="F:RNA binding"/>
    <property type="evidence" value="ECO:0007669"/>
    <property type="project" value="InterPro"/>
</dbReference>
<feature type="domain" description="tRNA/rRNA methyltransferase SpoU type" evidence="6">
    <location>
        <begin position="23"/>
        <end position="172"/>
    </location>
</feature>
<dbReference type="InterPro" id="IPR001537">
    <property type="entry name" value="SpoU_MeTrfase"/>
</dbReference>
<dbReference type="PANTHER" id="PTHR42786">
    <property type="entry name" value="TRNA/RRNA METHYLTRANSFERASE"/>
    <property type="match status" value="1"/>
</dbReference>
<evidence type="ECO:0000313" key="8">
    <source>
        <dbReference type="Proteomes" id="UP000192917"/>
    </source>
</evidence>
<dbReference type="EMBL" id="FWZX01000056">
    <property type="protein sequence ID" value="SMF84509.1"/>
    <property type="molecule type" value="Genomic_DNA"/>
</dbReference>
<dbReference type="Gene3D" id="1.10.8.590">
    <property type="match status" value="1"/>
</dbReference>
<evidence type="ECO:0000259" key="6">
    <source>
        <dbReference type="Pfam" id="PF00588"/>
    </source>
</evidence>
<organism evidence="7 8">
    <name type="scientific">Tistlia consotensis USBA 355</name>
    <dbReference type="NCBI Taxonomy" id="560819"/>
    <lineage>
        <taxon>Bacteria</taxon>
        <taxon>Pseudomonadati</taxon>
        <taxon>Pseudomonadota</taxon>
        <taxon>Alphaproteobacteria</taxon>
        <taxon>Rhodospirillales</taxon>
        <taxon>Rhodovibrionaceae</taxon>
        <taxon>Tistlia</taxon>
    </lineage>
</organism>
<dbReference type="SUPFAM" id="SSF75217">
    <property type="entry name" value="alpha/beta knot"/>
    <property type="match status" value="1"/>
</dbReference>
<dbReference type="GO" id="GO:0005829">
    <property type="term" value="C:cytosol"/>
    <property type="evidence" value="ECO:0007669"/>
    <property type="project" value="TreeGrafter"/>
</dbReference>
<feature type="region of interest" description="Disordered" evidence="5">
    <location>
        <begin position="262"/>
        <end position="307"/>
    </location>
</feature>
<keyword evidence="8" id="KW-1185">Reference proteome</keyword>
<dbReference type="GO" id="GO:0002128">
    <property type="term" value="P:tRNA nucleoside ribose methylation"/>
    <property type="evidence" value="ECO:0007669"/>
    <property type="project" value="TreeGrafter"/>
</dbReference>
<feature type="compositionally biased region" description="Gly residues" evidence="5">
    <location>
        <begin position="268"/>
        <end position="281"/>
    </location>
</feature>